<comment type="caution">
    <text evidence="1">The sequence shown here is derived from an EMBL/GenBank/DDBJ whole genome shotgun (WGS) entry which is preliminary data.</text>
</comment>
<dbReference type="InterPro" id="IPR011990">
    <property type="entry name" value="TPR-like_helical_dom_sf"/>
</dbReference>
<dbReference type="AlphaFoldDB" id="A0A8S3I9I8"/>
<evidence type="ECO:0000313" key="1">
    <source>
        <dbReference type="EMBL" id="CAF5196519.1"/>
    </source>
</evidence>
<dbReference type="Gene3D" id="3.90.176.10">
    <property type="entry name" value="Toxin ADP-ribosyltransferase, Chain A, domain 1"/>
    <property type="match status" value="1"/>
</dbReference>
<gene>
    <name evidence="1" type="ORF">SMN809_LOCUS74182</name>
</gene>
<dbReference type="Gene3D" id="1.25.40.10">
    <property type="entry name" value="Tetratricopeptide repeat domain"/>
    <property type="match status" value="1"/>
</dbReference>
<name>A0A8S3I9I8_9BILA</name>
<feature type="non-terminal residue" evidence="1">
    <location>
        <position position="1"/>
    </location>
</feature>
<protein>
    <recommendedName>
        <fullName evidence="3">Tetratricopeptide repeat protein</fullName>
    </recommendedName>
</protein>
<evidence type="ECO:0000313" key="2">
    <source>
        <dbReference type="Proteomes" id="UP000676336"/>
    </source>
</evidence>
<sequence>MLSLEDNILHVYRGMKLENEEFERLKENQGKLISPNGYLSASRNKPMAVHFATKPTNRSNIVCVLFQIQCDIKEIDKKHDSLQIIEMKLSNEEQKITKHYLEMVQKQAEKLSVSILFGRLLLKLGKYNNSLRYFEQLLKEPQDEDRAWLEFYIGRAYQGKGELDKARKYYELACNPMKKSDPPRILDCSDPL</sequence>
<evidence type="ECO:0008006" key="3">
    <source>
        <dbReference type="Google" id="ProtNLM"/>
    </source>
</evidence>
<reference evidence="1" key="1">
    <citation type="submission" date="2021-02" db="EMBL/GenBank/DDBJ databases">
        <authorList>
            <person name="Nowell W R."/>
        </authorList>
    </citation>
    <scope>NUCLEOTIDE SEQUENCE</scope>
</reference>
<dbReference type="InterPro" id="IPR019734">
    <property type="entry name" value="TPR_rpt"/>
</dbReference>
<dbReference type="Pfam" id="PF13181">
    <property type="entry name" value="TPR_8"/>
    <property type="match status" value="2"/>
</dbReference>
<organism evidence="1 2">
    <name type="scientific">Rotaria magnacalcarata</name>
    <dbReference type="NCBI Taxonomy" id="392030"/>
    <lineage>
        <taxon>Eukaryota</taxon>
        <taxon>Metazoa</taxon>
        <taxon>Spiralia</taxon>
        <taxon>Gnathifera</taxon>
        <taxon>Rotifera</taxon>
        <taxon>Eurotatoria</taxon>
        <taxon>Bdelloidea</taxon>
        <taxon>Philodinida</taxon>
        <taxon>Philodinidae</taxon>
        <taxon>Rotaria</taxon>
    </lineage>
</organism>
<dbReference type="SUPFAM" id="SSF48452">
    <property type="entry name" value="TPR-like"/>
    <property type="match status" value="1"/>
</dbReference>
<accession>A0A8S3I9I8</accession>
<dbReference type="EMBL" id="CAJOBI010329603">
    <property type="protein sequence ID" value="CAF5196519.1"/>
    <property type="molecule type" value="Genomic_DNA"/>
</dbReference>
<dbReference type="SUPFAM" id="SSF56399">
    <property type="entry name" value="ADP-ribosylation"/>
    <property type="match status" value="1"/>
</dbReference>
<dbReference type="Proteomes" id="UP000676336">
    <property type="component" value="Unassembled WGS sequence"/>
</dbReference>
<proteinExistence type="predicted"/>